<protein>
    <submittedName>
        <fullName evidence="1">Uncharacterized protein</fullName>
    </submittedName>
</protein>
<reference evidence="1" key="2">
    <citation type="submission" date="2020-11" db="EMBL/GenBank/DDBJ databases">
        <authorList>
            <person name="McCartney M.A."/>
            <person name="Auch B."/>
            <person name="Kono T."/>
            <person name="Mallez S."/>
            <person name="Becker A."/>
            <person name="Gohl D.M."/>
            <person name="Silverstein K.A.T."/>
            <person name="Koren S."/>
            <person name="Bechman K.B."/>
            <person name="Herman A."/>
            <person name="Abrahante J.E."/>
            <person name="Garbe J."/>
        </authorList>
    </citation>
    <scope>NUCLEOTIDE SEQUENCE</scope>
    <source>
        <strain evidence="1">Duluth1</strain>
        <tissue evidence="1">Whole animal</tissue>
    </source>
</reference>
<comment type="caution">
    <text evidence="1">The sequence shown here is derived from an EMBL/GenBank/DDBJ whole genome shotgun (WGS) entry which is preliminary data.</text>
</comment>
<proteinExistence type="predicted"/>
<evidence type="ECO:0000313" key="2">
    <source>
        <dbReference type="Proteomes" id="UP000828390"/>
    </source>
</evidence>
<dbReference type="Proteomes" id="UP000828390">
    <property type="component" value="Unassembled WGS sequence"/>
</dbReference>
<dbReference type="EMBL" id="JAIWYP010000011">
    <property type="protein sequence ID" value="KAH3739892.1"/>
    <property type="molecule type" value="Genomic_DNA"/>
</dbReference>
<organism evidence="1 2">
    <name type="scientific">Dreissena polymorpha</name>
    <name type="common">Zebra mussel</name>
    <name type="synonym">Mytilus polymorpha</name>
    <dbReference type="NCBI Taxonomy" id="45954"/>
    <lineage>
        <taxon>Eukaryota</taxon>
        <taxon>Metazoa</taxon>
        <taxon>Spiralia</taxon>
        <taxon>Lophotrochozoa</taxon>
        <taxon>Mollusca</taxon>
        <taxon>Bivalvia</taxon>
        <taxon>Autobranchia</taxon>
        <taxon>Heteroconchia</taxon>
        <taxon>Euheterodonta</taxon>
        <taxon>Imparidentia</taxon>
        <taxon>Neoheterodontei</taxon>
        <taxon>Myida</taxon>
        <taxon>Dreissenoidea</taxon>
        <taxon>Dreissenidae</taxon>
        <taxon>Dreissena</taxon>
    </lineage>
</organism>
<gene>
    <name evidence="1" type="ORF">DPMN_046582</name>
</gene>
<keyword evidence="2" id="KW-1185">Reference proteome</keyword>
<evidence type="ECO:0000313" key="1">
    <source>
        <dbReference type="EMBL" id="KAH3739892.1"/>
    </source>
</evidence>
<sequence>MYAIAMNVIPVIATAMLKCVRKQLVDFLKDGKFGNPASDEDFASSDFAPVTNLSC</sequence>
<accession>A0A9D4D732</accession>
<dbReference type="AlphaFoldDB" id="A0A9D4D732"/>
<reference evidence="1" key="1">
    <citation type="journal article" date="2019" name="bioRxiv">
        <title>The Genome of the Zebra Mussel, Dreissena polymorpha: A Resource for Invasive Species Research.</title>
        <authorList>
            <person name="McCartney M.A."/>
            <person name="Auch B."/>
            <person name="Kono T."/>
            <person name="Mallez S."/>
            <person name="Zhang Y."/>
            <person name="Obille A."/>
            <person name="Becker A."/>
            <person name="Abrahante J.E."/>
            <person name="Garbe J."/>
            <person name="Badalamenti J.P."/>
            <person name="Herman A."/>
            <person name="Mangelson H."/>
            <person name="Liachko I."/>
            <person name="Sullivan S."/>
            <person name="Sone E.D."/>
            <person name="Koren S."/>
            <person name="Silverstein K.A.T."/>
            <person name="Beckman K.B."/>
            <person name="Gohl D.M."/>
        </authorList>
    </citation>
    <scope>NUCLEOTIDE SEQUENCE</scope>
    <source>
        <strain evidence="1">Duluth1</strain>
        <tissue evidence="1">Whole animal</tissue>
    </source>
</reference>
<name>A0A9D4D732_DREPO</name>